<dbReference type="EMBL" id="RBXL01000001">
    <property type="protein sequence ID" value="RKT43013.1"/>
    <property type="molecule type" value="Genomic_DNA"/>
</dbReference>
<evidence type="ECO:0000256" key="1">
    <source>
        <dbReference type="SAM" id="MobiDB-lite"/>
    </source>
</evidence>
<dbReference type="RefSeq" id="WP_120795649.1">
    <property type="nucleotide sequence ID" value="NZ_RBXL01000001.1"/>
</dbReference>
<comment type="caution">
    <text evidence="3">The sequence shown here is derived from an EMBL/GenBank/DDBJ whole genome shotgun (WGS) entry which is preliminary data.</text>
</comment>
<feature type="region of interest" description="Disordered" evidence="1">
    <location>
        <begin position="186"/>
        <end position="205"/>
    </location>
</feature>
<dbReference type="Gene3D" id="3.40.430.10">
    <property type="entry name" value="Dihydrofolate Reductase, subunit A"/>
    <property type="match status" value="1"/>
</dbReference>
<proteinExistence type="predicted"/>
<dbReference type="Pfam" id="PF01872">
    <property type="entry name" value="RibD_C"/>
    <property type="match status" value="1"/>
</dbReference>
<evidence type="ECO:0000313" key="4">
    <source>
        <dbReference type="Proteomes" id="UP000274556"/>
    </source>
</evidence>
<evidence type="ECO:0000313" key="3">
    <source>
        <dbReference type="EMBL" id="RKT43013.1"/>
    </source>
</evidence>
<dbReference type="InterPro" id="IPR002734">
    <property type="entry name" value="RibDG_C"/>
</dbReference>
<dbReference type="Proteomes" id="UP000274556">
    <property type="component" value="Unassembled WGS sequence"/>
</dbReference>
<accession>A0A495V353</accession>
<reference evidence="3 4" key="1">
    <citation type="submission" date="2018-10" db="EMBL/GenBank/DDBJ databases">
        <title>Genomic Encyclopedia of Archaeal and Bacterial Type Strains, Phase II (KMG-II): from individual species to whole genera.</title>
        <authorList>
            <person name="Goeker M."/>
        </authorList>
    </citation>
    <scope>NUCLEOTIDE SEQUENCE [LARGE SCALE GENOMIC DNA]</scope>
    <source>
        <strain evidence="3 4">DSM 235</strain>
    </source>
</reference>
<dbReference type="GO" id="GO:0009231">
    <property type="term" value="P:riboflavin biosynthetic process"/>
    <property type="evidence" value="ECO:0007669"/>
    <property type="project" value="InterPro"/>
</dbReference>
<sequence>MKTIYYTASSLDGFLATEDDSLAWLFALGTSLDGEQGSDSGYATFIAGVGALAMGSATYEWLLHNPEQVAAATGTPWPYTQPTWVFTTRSLPRIDGADLRFVRGDVRPVHREMRRAAGAGNVWIVGGGELAGQFHDAGLLDEMVVQIGSATLGRGKPLFPRRLVGPSLRLLGLRRPGAELVELHYALKPDPPDPSASPHPRGDAP</sequence>
<dbReference type="OrthoDB" id="9782335at2"/>
<feature type="domain" description="Bacterial bifunctional deaminase-reductase C-terminal" evidence="2">
    <location>
        <begin position="81"/>
        <end position="177"/>
    </location>
</feature>
<dbReference type="AlphaFoldDB" id="A0A495V353"/>
<keyword evidence="4" id="KW-1185">Reference proteome</keyword>
<dbReference type="SUPFAM" id="SSF53597">
    <property type="entry name" value="Dihydrofolate reductase-like"/>
    <property type="match status" value="1"/>
</dbReference>
<protein>
    <submittedName>
        <fullName evidence="3">Dihydrofolate reductase</fullName>
    </submittedName>
</protein>
<dbReference type="PANTHER" id="PTHR38011">
    <property type="entry name" value="DIHYDROFOLATE REDUCTASE FAMILY PROTEIN (AFU_ORTHOLOGUE AFUA_8G06820)"/>
    <property type="match status" value="1"/>
</dbReference>
<dbReference type="GO" id="GO:0008703">
    <property type="term" value="F:5-amino-6-(5-phosphoribosylamino)uracil reductase activity"/>
    <property type="evidence" value="ECO:0007669"/>
    <property type="project" value="InterPro"/>
</dbReference>
<dbReference type="InterPro" id="IPR050765">
    <property type="entry name" value="Riboflavin_Biosynth_HTPR"/>
</dbReference>
<dbReference type="InterPro" id="IPR024072">
    <property type="entry name" value="DHFR-like_dom_sf"/>
</dbReference>
<dbReference type="PANTHER" id="PTHR38011:SF11">
    <property type="entry name" value="2,5-DIAMINO-6-RIBOSYLAMINO-4(3H)-PYRIMIDINONE 5'-PHOSPHATE REDUCTASE"/>
    <property type="match status" value="1"/>
</dbReference>
<evidence type="ECO:0000259" key="2">
    <source>
        <dbReference type="Pfam" id="PF01872"/>
    </source>
</evidence>
<gene>
    <name evidence="3" type="ORF">BDD21_0320</name>
</gene>
<name>A0A495V353_9GAMM</name>
<organism evidence="3 4">
    <name type="scientific">Thiocapsa rosea</name>
    <dbReference type="NCBI Taxonomy" id="69360"/>
    <lineage>
        <taxon>Bacteria</taxon>
        <taxon>Pseudomonadati</taxon>
        <taxon>Pseudomonadota</taxon>
        <taxon>Gammaproteobacteria</taxon>
        <taxon>Chromatiales</taxon>
        <taxon>Chromatiaceae</taxon>
        <taxon>Thiocapsa</taxon>
    </lineage>
</organism>